<evidence type="ECO:0000313" key="4">
    <source>
        <dbReference type="Proteomes" id="UP000694257"/>
    </source>
</evidence>
<evidence type="ECO:0000259" key="2">
    <source>
        <dbReference type="Pfam" id="PF22818"/>
    </source>
</evidence>
<dbReference type="RefSeq" id="WP_218469349.1">
    <property type="nucleotide sequence ID" value="NZ_BAABJN010000008.1"/>
</dbReference>
<reference evidence="3 4" key="1">
    <citation type="submission" date="2021-07" db="EMBL/GenBank/DDBJ databases">
        <title>Whole Genome Sequence of Nocardia Iowensis.</title>
        <authorList>
            <person name="Lamm A."/>
            <person name="Collins-Fairclough A.M."/>
            <person name="Bunk B."/>
            <person name="Sproer C."/>
        </authorList>
    </citation>
    <scope>NUCLEOTIDE SEQUENCE [LARGE SCALE GENOMIC DNA]</scope>
    <source>
        <strain evidence="3 4">NRRL 5646</strain>
    </source>
</reference>
<sequence length="152" mass="16685">MTGSLDRYRPLAPVRGMRAAPLAAVDELRVPPDLDAWVADGRRDELVFRAVKHVMDDEPYLVGHFPGFPVLPGVFILECLDQAIRQVLAGRSVRLSAVRSMRFLAPIFPGDTMHLDVSVRASAEPGIFVVRSRCCRDDGLRIAAITAEFAGS</sequence>
<proteinExistence type="predicted"/>
<accession>A0ABX8RGG7</accession>
<feature type="domain" description="ApeI dehydratase-like" evidence="2">
    <location>
        <begin position="50"/>
        <end position="131"/>
    </location>
</feature>
<dbReference type="InterPro" id="IPR013114">
    <property type="entry name" value="FabA_FabZ"/>
</dbReference>
<evidence type="ECO:0000256" key="1">
    <source>
        <dbReference type="ARBA" id="ARBA00023239"/>
    </source>
</evidence>
<dbReference type="InterPro" id="IPR054545">
    <property type="entry name" value="ApeI-like"/>
</dbReference>
<dbReference type="PANTHER" id="PTHR30272:SF1">
    <property type="entry name" value="3-HYDROXYACYL-[ACYL-CARRIER-PROTEIN] DEHYDRATASE"/>
    <property type="match status" value="1"/>
</dbReference>
<gene>
    <name evidence="3" type="ORF">KV110_22985</name>
</gene>
<dbReference type="Pfam" id="PF22818">
    <property type="entry name" value="ApeI-like"/>
    <property type="match status" value="1"/>
</dbReference>
<evidence type="ECO:0000313" key="3">
    <source>
        <dbReference type="EMBL" id="QXN88466.1"/>
    </source>
</evidence>
<protein>
    <recommendedName>
        <fullName evidence="2">ApeI dehydratase-like domain-containing protein</fullName>
    </recommendedName>
</protein>
<dbReference type="CDD" id="cd00493">
    <property type="entry name" value="FabA_FabZ"/>
    <property type="match status" value="1"/>
</dbReference>
<organism evidence="3 4">
    <name type="scientific">Nocardia iowensis</name>
    <dbReference type="NCBI Taxonomy" id="204891"/>
    <lineage>
        <taxon>Bacteria</taxon>
        <taxon>Bacillati</taxon>
        <taxon>Actinomycetota</taxon>
        <taxon>Actinomycetes</taxon>
        <taxon>Mycobacteriales</taxon>
        <taxon>Nocardiaceae</taxon>
        <taxon>Nocardia</taxon>
    </lineage>
</organism>
<dbReference type="Proteomes" id="UP000694257">
    <property type="component" value="Chromosome"/>
</dbReference>
<dbReference type="EMBL" id="CP078145">
    <property type="protein sequence ID" value="QXN88466.1"/>
    <property type="molecule type" value="Genomic_DNA"/>
</dbReference>
<keyword evidence="1" id="KW-0456">Lyase</keyword>
<dbReference type="PANTHER" id="PTHR30272">
    <property type="entry name" value="3-HYDROXYACYL-[ACYL-CARRIER-PROTEIN] DEHYDRATASE"/>
    <property type="match status" value="1"/>
</dbReference>
<keyword evidence="4" id="KW-1185">Reference proteome</keyword>
<name>A0ABX8RGG7_NOCIO</name>